<keyword evidence="3" id="KW-1185">Reference proteome</keyword>
<protein>
    <submittedName>
        <fullName evidence="2">Uncharacterized protein</fullName>
    </submittedName>
</protein>
<name>A0AAJ8LIV1_9TREE</name>
<feature type="transmembrane region" description="Helical" evidence="1">
    <location>
        <begin position="73"/>
        <end position="92"/>
    </location>
</feature>
<gene>
    <name evidence="2" type="ORF">CI109_103888</name>
</gene>
<accession>A0AAJ8LIV1</accession>
<dbReference type="AlphaFoldDB" id="A0AAJ8LIV1"/>
<organism evidence="2 3">
    <name type="scientific">Kwoniella shandongensis</name>
    <dbReference type="NCBI Taxonomy" id="1734106"/>
    <lineage>
        <taxon>Eukaryota</taxon>
        <taxon>Fungi</taxon>
        <taxon>Dikarya</taxon>
        <taxon>Basidiomycota</taxon>
        <taxon>Agaricomycotina</taxon>
        <taxon>Tremellomycetes</taxon>
        <taxon>Tremellales</taxon>
        <taxon>Cryptococcaceae</taxon>
        <taxon>Kwoniella</taxon>
    </lineage>
</organism>
<feature type="transmembrane region" description="Helical" evidence="1">
    <location>
        <begin position="104"/>
        <end position="127"/>
    </location>
</feature>
<evidence type="ECO:0000256" key="1">
    <source>
        <dbReference type="SAM" id="Phobius"/>
    </source>
</evidence>
<feature type="transmembrane region" description="Helical" evidence="1">
    <location>
        <begin position="168"/>
        <end position="189"/>
    </location>
</feature>
<dbReference type="GeneID" id="43590951"/>
<dbReference type="KEGG" id="ksn:43590951"/>
<feature type="transmembrane region" description="Helical" evidence="1">
    <location>
        <begin position="20"/>
        <end position="41"/>
    </location>
</feature>
<reference evidence="2" key="1">
    <citation type="submission" date="2017-08" db="EMBL/GenBank/DDBJ databases">
        <authorList>
            <person name="Cuomo C."/>
            <person name="Billmyre B."/>
            <person name="Heitman J."/>
        </authorList>
    </citation>
    <scope>NUCLEOTIDE SEQUENCE</scope>
    <source>
        <strain evidence="2">CBS 12478</strain>
    </source>
</reference>
<keyword evidence="1" id="KW-0472">Membrane</keyword>
<dbReference type="EMBL" id="CP144057">
    <property type="protein sequence ID" value="WWD19428.1"/>
    <property type="molecule type" value="Genomic_DNA"/>
</dbReference>
<dbReference type="RefSeq" id="XP_065823469.1">
    <property type="nucleotide sequence ID" value="XM_065967397.1"/>
</dbReference>
<evidence type="ECO:0000313" key="3">
    <source>
        <dbReference type="Proteomes" id="UP000322225"/>
    </source>
</evidence>
<sequence length="226" mass="24842">MSPHTHVADSRRHRRPLDQAIYFITFGLATTTLAAASNALVRRNHDVGYATRVAAQRGVKLIVATNALTQPGYALSCAASGTLLNALTLFLISFKLPHFMRKLAWTLPVLATFNFIFMLATTIAVFYQAKTGHLTSYGTLNGIVLPQSVLKASAASVGLTDDFWGKDYVKFMAIMGIPTTTAFLAYGFWKREQAAMRAEHTSVPTYNNDSIAHVDEKGTTQHMERV</sequence>
<dbReference type="Proteomes" id="UP000322225">
    <property type="component" value="Chromosome 7"/>
</dbReference>
<reference evidence="2" key="2">
    <citation type="submission" date="2024-01" db="EMBL/GenBank/DDBJ databases">
        <title>Comparative genomics of Cryptococcus and Kwoniella reveals pathogenesis evolution and contrasting modes of karyotype evolution via chromosome fusion or intercentromeric recombination.</title>
        <authorList>
            <person name="Coelho M.A."/>
            <person name="David-Palma M."/>
            <person name="Shea T."/>
            <person name="Bowers K."/>
            <person name="McGinley-Smith S."/>
            <person name="Mohammad A.W."/>
            <person name="Gnirke A."/>
            <person name="Yurkov A.M."/>
            <person name="Nowrousian M."/>
            <person name="Sun S."/>
            <person name="Cuomo C.A."/>
            <person name="Heitman J."/>
        </authorList>
    </citation>
    <scope>NUCLEOTIDE SEQUENCE</scope>
    <source>
        <strain evidence="2">CBS 12478</strain>
    </source>
</reference>
<keyword evidence="1" id="KW-1133">Transmembrane helix</keyword>
<evidence type="ECO:0000313" key="2">
    <source>
        <dbReference type="EMBL" id="WWD19428.1"/>
    </source>
</evidence>
<proteinExistence type="predicted"/>
<keyword evidence="1" id="KW-0812">Transmembrane</keyword>